<gene>
    <name evidence="1" type="ORF">HAX54_038143</name>
</gene>
<accession>A0ABS8VKP1</accession>
<feature type="non-terminal residue" evidence="1">
    <location>
        <position position="148"/>
    </location>
</feature>
<protein>
    <submittedName>
        <fullName evidence="1">Uncharacterized protein</fullName>
    </submittedName>
</protein>
<dbReference type="EMBL" id="JACEIK010005191">
    <property type="protein sequence ID" value="MCE0480912.1"/>
    <property type="molecule type" value="Genomic_DNA"/>
</dbReference>
<reference evidence="1 2" key="1">
    <citation type="journal article" date="2021" name="BMC Genomics">
        <title>Datura genome reveals duplications of psychoactive alkaloid biosynthetic genes and high mutation rate following tissue culture.</title>
        <authorList>
            <person name="Rajewski A."/>
            <person name="Carter-House D."/>
            <person name="Stajich J."/>
            <person name="Litt A."/>
        </authorList>
    </citation>
    <scope>NUCLEOTIDE SEQUENCE [LARGE SCALE GENOMIC DNA]</scope>
    <source>
        <strain evidence="1">AR-01</strain>
    </source>
</reference>
<name>A0ABS8VKP1_DATST</name>
<dbReference type="Proteomes" id="UP000823775">
    <property type="component" value="Unassembled WGS sequence"/>
</dbReference>
<proteinExistence type="predicted"/>
<keyword evidence="2" id="KW-1185">Reference proteome</keyword>
<feature type="non-terminal residue" evidence="1">
    <location>
        <position position="1"/>
    </location>
</feature>
<comment type="caution">
    <text evidence="1">The sequence shown here is derived from an EMBL/GenBank/DDBJ whole genome shotgun (WGS) entry which is preliminary data.</text>
</comment>
<organism evidence="1 2">
    <name type="scientific">Datura stramonium</name>
    <name type="common">Jimsonweed</name>
    <name type="synonym">Common thornapple</name>
    <dbReference type="NCBI Taxonomy" id="4076"/>
    <lineage>
        <taxon>Eukaryota</taxon>
        <taxon>Viridiplantae</taxon>
        <taxon>Streptophyta</taxon>
        <taxon>Embryophyta</taxon>
        <taxon>Tracheophyta</taxon>
        <taxon>Spermatophyta</taxon>
        <taxon>Magnoliopsida</taxon>
        <taxon>eudicotyledons</taxon>
        <taxon>Gunneridae</taxon>
        <taxon>Pentapetalae</taxon>
        <taxon>asterids</taxon>
        <taxon>lamiids</taxon>
        <taxon>Solanales</taxon>
        <taxon>Solanaceae</taxon>
        <taxon>Solanoideae</taxon>
        <taxon>Datureae</taxon>
        <taxon>Datura</taxon>
    </lineage>
</organism>
<sequence>IKEEKAPPPPTMVEEEVLEWGMEEEIFEETFVKKASRKVEKIRGTATHRCLRSEIREPPHGRDSNQDNLISETPILNCNCRSNTGSVIVNRKGYHRQLKPENTLLFIGDLVKRRSRDNCKRSNHKEGYAKWNNYRHDLKFEAHMWLDL</sequence>
<evidence type="ECO:0000313" key="2">
    <source>
        <dbReference type="Proteomes" id="UP000823775"/>
    </source>
</evidence>
<evidence type="ECO:0000313" key="1">
    <source>
        <dbReference type="EMBL" id="MCE0480912.1"/>
    </source>
</evidence>